<dbReference type="RefSeq" id="WP_015393764.1">
    <property type="nucleotide sequence ID" value="NC_020291.1"/>
</dbReference>
<name>M1MMJ7_9CLOT</name>
<feature type="transmembrane region" description="Helical" evidence="5">
    <location>
        <begin position="56"/>
        <end position="76"/>
    </location>
</feature>
<sequence length="101" mass="11252">MIGNTAGPVFTMYLLAMGFKKNDFLGTNSWFFLIINLIKVPLQILIWHNISLKTSVVAFSMIPAITLGAVLGIVTIKKLNEKFFRKLSVVMTALAGIKLFF</sequence>
<keyword evidence="7" id="KW-1185">Reference proteome</keyword>
<dbReference type="AlphaFoldDB" id="M1MMJ7"/>
<evidence type="ECO:0000256" key="1">
    <source>
        <dbReference type="ARBA" id="ARBA00004141"/>
    </source>
</evidence>
<keyword evidence="5" id="KW-1003">Cell membrane</keyword>
<evidence type="ECO:0000313" key="6">
    <source>
        <dbReference type="EMBL" id="AGF57448.1"/>
    </source>
</evidence>
<evidence type="ECO:0000313" key="7">
    <source>
        <dbReference type="Proteomes" id="UP000011728"/>
    </source>
</evidence>
<dbReference type="OrthoDB" id="9801058at2"/>
<proteinExistence type="inferred from homology"/>
<feature type="transmembrane region" description="Helical" evidence="5">
    <location>
        <begin position="30"/>
        <end position="50"/>
    </location>
</feature>
<evidence type="ECO:0000256" key="5">
    <source>
        <dbReference type="RuleBase" id="RU363041"/>
    </source>
</evidence>
<comment type="similarity">
    <text evidence="5">Belongs to the 4-toluene sulfonate uptake permease (TSUP) (TC 2.A.102) family.</text>
</comment>
<dbReference type="STRING" id="36745.CLSAP_34680"/>
<keyword evidence="2 5" id="KW-0812">Transmembrane</keyword>
<keyword evidence="3 5" id="KW-1133">Transmembrane helix</keyword>
<evidence type="ECO:0000256" key="4">
    <source>
        <dbReference type="ARBA" id="ARBA00023136"/>
    </source>
</evidence>
<accession>M1MMJ7</accession>
<dbReference type="HOGENOM" id="CLU_150728_0_0_9"/>
<dbReference type="eggNOG" id="COG0730">
    <property type="taxonomic scope" value="Bacteria"/>
</dbReference>
<organism evidence="6 7">
    <name type="scientific">Clostridium saccharoperbutylacetonicum N1-4(HMT)</name>
    <dbReference type="NCBI Taxonomy" id="931276"/>
    <lineage>
        <taxon>Bacteria</taxon>
        <taxon>Bacillati</taxon>
        <taxon>Bacillota</taxon>
        <taxon>Clostridia</taxon>
        <taxon>Eubacteriales</taxon>
        <taxon>Clostridiaceae</taxon>
        <taxon>Clostridium</taxon>
    </lineage>
</organism>
<dbReference type="KEGG" id="csr:Cspa_c36880"/>
<dbReference type="PATRIC" id="fig|931276.5.peg.3719"/>
<protein>
    <recommendedName>
        <fullName evidence="5">Probable membrane transporter protein</fullName>
    </recommendedName>
</protein>
<evidence type="ECO:0000256" key="3">
    <source>
        <dbReference type="ARBA" id="ARBA00022989"/>
    </source>
</evidence>
<dbReference type="GO" id="GO:0005886">
    <property type="term" value="C:plasma membrane"/>
    <property type="evidence" value="ECO:0007669"/>
    <property type="project" value="UniProtKB-SubCell"/>
</dbReference>
<evidence type="ECO:0000256" key="2">
    <source>
        <dbReference type="ARBA" id="ARBA00022692"/>
    </source>
</evidence>
<dbReference type="Pfam" id="PF01925">
    <property type="entry name" value="TauE"/>
    <property type="match status" value="1"/>
</dbReference>
<keyword evidence="4 5" id="KW-0472">Membrane</keyword>
<dbReference type="EMBL" id="CP004121">
    <property type="protein sequence ID" value="AGF57448.1"/>
    <property type="molecule type" value="Genomic_DNA"/>
</dbReference>
<gene>
    <name evidence="6" type="ORF">Cspa_c36880</name>
</gene>
<dbReference type="InterPro" id="IPR002781">
    <property type="entry name" value="TM_pro_TauE-like"/>
</dbReference>
<reference evidence="6 7" key="1">
    <citation type="submission" date="2013-02" db="EMBL/GenBank/DDBJ databases">
        <title>Genome sequence of Clostridium saccharoperbutylacetonicum N1-4(HMT).</title>
        <authorList>
            <person name="Poehlein A."/>
            <person name="Daniel R."/>
        </authorList>
    </citation>
    <scope>NUCLEOTIDE SEQUENCE [LARGE SCALE GENOMIC DNA]</scope>
    <source>
        <strain evidence="7">N1-4(HMT)</strain>
    </source>
</reference>
<dbReference type="Proteomes" id="UP000011728">
    <property type="component" value="Chromosome"/>
</dbReference>
<comment type="subcellular location">
    <subcellularLocation>
        <location evidence="5">Cell membrane</location>
        <topology evidence="5">Multi-pass membrane protein</topology>
    </subcellularLocation>
    <subcellularLocation>
        <location evidence="1">Membrane</location>
        <topology evidence="1">Multi-pass membrane protein</topology>
    </subcellularLocation>
</comment>